<dbReference type="InterPro" id="IPR013211">
    <property type="entry name" value="LVIVD"/>
</dbReference>
<feature type="compositionally biased region" description="Basic and acidic residues" evidence="1">
    <location>
        <begin position="16"/>
        <end position="27"/>
    </location>
</feature>
<dbReference type="RefSeq" id="WP_094847687.1">
    <property type="nucleotide sequence ID" value="NZ_NEVJ01000003.1"/>
</dbReference>
<protein>
    <submittedName>
        <fullName evidence="2">Uncharacterized protein</fullName>
    </submittedName>
</protein>
<dbReference type="AlphaFoldDB" id="A0A261R1U1"/>
<sequence>MAANDDHASKSAVEGGRVEGGRVEGGRVEGVMPGGGTVPFRLPAGALNYLDRNQYISNMEVLAYYPSIKLRMFGDEHSCMWAKGKRRLIAFQGGWVDVTDPLKATVIDEGGLPTFQSCVYNQQLKKWIRVTAHQMPLTPGTPQYPHGKYHTEYARTAIDNPGFRGIRVYDVTNPEKTRLLSEFETGSTGHGVHLPFYDGGRYAYLSCGWDDQLRMESTERVYSNGLMIVDMSDPAKPKEVSRWWVPGQRLDEEQYYRETYPFAGDQCSWTGNRTPCIVPARVEDGGTVGYGGWGHFGMYVHDLSDIRNPKVHGRVTHPLEAIGAIPYHHVVPVTADPQRYPQLQNLVIGIPEALESDCREPFHTSYVIDVKDPARPRIIGLFPRPMPHPDAPYKDFAMARGRFSSRVMQNWIAPGKARPDVVALSYLNAGLRLFDISDPTDPKEVAYFVPPRDGDIDDYMSWRRGTTEAVFIEWDRNLIWQSTHAGIYCLSAPFLGKPVLEPTAVSQWSVPHVNAGWEG</sequence>
<dbReference type="OrthoDB" id="8375at2"/>
<evidence type="ECO:0000256" key="1">
    <source>
        <dbReference type="SAM" id="MobiDB-lite"/>
    </source>
</evidence>
<dbReference type="Pfam" id="PF08309">
    <property type="entry name" value="LVIVD"/>
    <property type="match status" value="1"/>
</dbReference>
<proteinExistence type="predicted"/>
<evidence type="ECO:0000313" key="3">
    <source>
        <dbReference type="Proteomes" id="UP000216857"/>
    </source>
</evidence>
<organism evidence="2 3">
    <name type="scientific">Bordetella genomosp. 9</name>
    <dbReference type="NCBI Taxonomy" id="1416803"/>
    <lineage>
        <taxon>Bacteria</taxon>
        <taxon>Pseudomonadati</taxon>
        <taxon>Pseudomonadota</taxon>
        <taxon>Betaproteobacteria</taxon>
        <taxon>Burkholderiales</taxon>
        <taxon>Alcaligenaceae</taxon>
        <taxon>Bordetella</taxon>
    </lineage>
</organism>
<name>A0A261R1U1_9BORD</name>
<gene>
    <name evidence="2" type="ORF">CAL26_15165</name>
</gene>
<feature type="region of interest" description="Disordered" evidence="1">
    <location>
        <begin position="1"/>
        <end position="28"/>
    </location>
</feature>
<comment type="caution">
    <text evidence="2">The sequence shown here is derived from an EMBL/GenBank/DDBJ whole genome shotgun (WGS) entry which is preliminary data.</text>
</comment>
<accession>A0A261R1U1</accession>
<dbReference type="EMBL" id="NEVJ01000003">
    <property type="protein sequence ID" value="OZI19005.1"/>
    <property type="molecule type" value="Genomic_DNA"/>
</dbReference>
<dbReference type="Proteomes" id="UP000216857">
    <property type="component" value="Unassembled WGS sequence"/>
</dbReference>
<reference evidence="2" key="1">
    <citation type="submission" date="2017-05" db="EMBL/GenBank/DDBJ databases">
        <title>Complete and WGS of Bordetella genogroups.</title>
        <authorList>
            <person name="Spilker T."/>
            <person name="Lipuma J."/>
        </authorList>
    </citation>
    <scope>NUCLEOTIDE SEQUENCE</scope>
    <source>
        <strain evidence="2">AU21707</strain>
    </source>
</reference>
<evidence type="ECO:0000313" key="2">
    <source>
        <dbReference type="EMBL" id="OZI19005.1"/>
    </source>
</evidence>
<keyword evidence="3" id="KW-1185">Reference proteome</keyword>